<name>A0A8J3U1Y4_9ACTN</name>
<dbReference type="Pfam" id="PF12802">
    <property type="entry name" value="MarR_2"/>
    <property type="match status" value="1"/>
</dbReference>
<evidence type="ECO:0000313" key="3">
    <source>
        <dbReference type="Proteomes" id="UP000622547"/>
    </source>
</evidence>
<keyword evidence="3" id="KW-1185">Reference proteome</keyword>
<dbReference type="Gene3D" id="1.10.10.10">
    <property type="entry name" value="Winged helix-like DNA-binding domain superfamily/Winged helix DNA-binding domain"/>
    <property type="match status" value="1"/>
</dbReference>
<gene>
    <name evidence="2" type="ORF">Pph01_17340</name>
</gene>
<dbReference type="SUPFAM" id="SSF46785">
    <property type="entry name" value="Winged helix' DNA-binding domain"/>
    <property type="match status" value="1"/>
</dbReference>
<evidence type="ECO:0000259" key="1">
    <source>
        <dbReference type="PROSITE" id="PS50995"/>
    </source>
</evidence>
<dbReference type="GO" id="GO:0003700">
    <property type="term" value="F:DNA-binding transcription factor activity"/>
    <property type="evidence" value="ECO:0007669"/>
    <property type="project" value="InterPro"/>
</dbReference>
<dbReference type="PANTHER" id="PTHR33164">
    <property type="entry name" value="TRANSCRIPTIONAL REGULATOR, MARR FAMILY"/>
    <property type="match status" value="1"/>
</dbReference>
<dbReference type="GO" id="GO:0006950">
    <property type="term" value="P:response to stress"/>
    <property type="evidence" value="ECO:0007669"/>
    <property type="project" value="TreeGrafter"/>
</dbReference>
<comment type="caution">
    <text evidence="2">The sequence shown here is derived from an EMBL/GenBank/DDBJ whole genome shotgun (WGS) entry which is preliminary data.</text>
</comment>
<dbReference type="Proteomes" id="UP000622547">
    <property type="component" value="Unassembled WGS sequence"/>
</dbReference>
<organism evidence="2 3">
    <name type="scientific">Planotetraspora phitsanulokensis</name>
    <dbReference type="NCBI Taxonomy" id="575192"/>
    <lineage>
        <taxon>Bacteria</taxon>
        <taxon>Bacillati</taxon>
        <taxon>Actinomycetota</taxon>
        <taxon>Actinomycetes</taxon>
        <taxon>Streptosporangiales</taxon>
        <taxon>Streptosporangiaceae</taxon>
        <taxon>Planotetraspora</taxon>
    </lineage>
</organism>
<dbReference type="RefSeq" id="WP_204072457.1">
    <property type="nucleotide sequence ID" value="NZ_BAABHI010000014.1"/>
</dbReference>
<accession>A0A8J3U1Y4</accession>
<dbReference type="SMART" id="SM00347">
    <property type="entry name" value="HTH_MARR"/>
    <property type="match status" value="1"/>
</dbReference>
<protein>
    <submittedName>
        <fullName evidence="2">MarR family transcriptional regulator</fullName>
    </submittedName>
</protein>
<evidence type="ECO:0000313" key="2">
    <source>
        <dbReference type="EMBL" id="GII36731.1"/>
    </source>
</evidence>
<dbReference type="InterPro" id="IPR036388">
    <property type="entry name" value="WH-like_DNA-bd_sf"/>
</dbReference>
<dbReference type="AlphaFoldDB" id="A0A8J3U1Y4"/>
<feature type="domain" description="HTH marR-type" evidence="1">
    <location>
        <begin position="13"/>
        <end position="149"/>
    </location>
</feature>
<dbReference type="InterPro" id="IPR000835">
    <property type="entry name" value="HTH_MarR-typ"/>
</dbReference>
<dbReference type="EMBL" id="BOOP01000006">
    <property type="protein sequence ID" value="GII36731.1"/>
    <property type="molecule type" value="Genomic_DNA"/>
</dbReference>
<dbReference type="PANTHER" id="PTHR33164:SF99">
    <property type="entry name" value="MARR FAMILY REGULATORY PROTEIN"/>
    <property type="match status" value="1"/>
</dbReference>
<sequence>MAATDVQPLSAGEETAWRALAHALVLLPRALDADLIAGHGMSLSEYGVLVQLSEAPDRQLRMSELAMMSSFTPAGMTRIVDRLVAQGFVERRKCAADGRGSFAVLTDAGLRRLENAYPTHLASARRHVMDHIDPADLDAFVRIMSAVSKSAAG</sequence>
<dbReference type="InterPro" id="IPR039422">
    <property type="entry name" value="MarR/SlyA-like"/>
</dbReference>
<proteinExistence type="predicted"/>
<reference evidence="2 3" key="1">
    <citation type="submission" date="2021-01" db="EMBL/GenBank/DDBJ databases">
        <title>Whole genome shotgun sequence of Planotetraspora phitsanulokensis NBRC 104273.</title>
        <authorList>
            <person name="Komaki H."/>
            <person name="Tamura T."/>
        </authorList>
    </citation>
    <scope>NUCLEOTIDE SEQUENCE [LARGE SCALE GENOMIC DNA]</scope>
    <source>
        <strain evidence="2 3">NBRC 104273</strain>
    </source>
</reference>
<dbReference type="InterPro" id="IPR036390">
    <property type="entry name" value="WH_DNA-bd_sf"/>
</dbReference>
<dbReference type="PROSITE" id="PS50995">
    <property type="entry name" value="HTH_MARR_2"/>
    <property type="match status" value="1"/>
</dbReference>